<dbReference type="GO" id="GO:0016020">
    <property type="term" value="C:membrane"/>
    <property type="evidence" value="ECO:0007669"/>
    <property type="project" value="UniProtKB-SubCell"/>
</dbReference>
<feature type="transmembrane region" description="Helical" evidence="8">
    <location>
        <begin position="54"/>
        <end position="73"/>
    </location>
</feature>
<dbReference type="OrthoDB" id="6133115at2759"/>
<accession>A0A6A5UGE5</accession>
<evidence type="ECO:0000256" key="3">
    <source>
        <dbReference type="ARBA" id="ARBA00022448"/>
    </source>
</evidence>
<feature type="transmembrane region" description="Helical" evidence="8">
    <location>
        <begin position="402"/>
        <end position="421"/>
    </location>
</feature>
<dbReference type="GO" id="GO:0005351">
    <property type="term" value="F:carbohydrate:proton symporter activity"/>
    <property type="evidence" value="ECO:0007669"/>
    <property type="project" value="TreeGrafter"/>
</dbReference>
<organism evidence="10 11">
    <name type="scientific">Byssothecium circinans</name>
    <dbReference type="NCBI Taxonomy" id="147558"/>
    <lineage>
        <taxon>Eukaryota</taxon>
        <taxon>Fungi</taxon>
        <taxon>Dikarya</taxon>
        <taxon>Ascomycota</taxon>
        <taxon>Pezizomycotina</taxon>
        <taxon>Dothideomycetes</taxon>
        <taxon>Pleosporomycetidae</taxon>
        <taxon>Pleosporales</taxon>
        <taxon>Massarineae</taxon>
        <taxon>Massarinaceae</taxon>
        <taxon>Byssothecium</taxon>
    </lineage>
</organism>
<dbReference type="InterPro" id="IPR036259">
    <property type="entry name" value="MFS_trans_sf"/>
</dbReference>
<feature type="transmembrane region" description="Helical" evidence="8">
    <location>
        <begin position="332"/>
        <end position="353"/>
    </location>
</feature>
<feature type="transmembrane region" description="Helical" evidence="8">
    <location>
        <begin position="176"/>
        <end position="197"/>
    </location>
</feature>
<dbReference type="Proteomes" id="UP000800035">
    <property type="component" value="Unassembled WGS sequence"/>
</dbReference>
<dbReference type="InterPro" id="IPR003663">
    <property type="entry name" value="Sugar/inositol_transpt"/>
</dbReference>
<keyword evidence="4 8" id="KW-0812">Transmembrane</keyword>
<feature type="transmembrane region" description="Helical" evidence="8">
    <location>
        <begin position="85"/>
        <end position="105"/>
    </location>
</feature>
<dbReference type="Gene3D" id="1.20.1250.20">
    <property type="entry name" value="MFS general substrate transporter like domains"/>
    <property type="match status" value="1"/>
</dbReference>
<keyword evidence="6 8" id="KW-0472">Membrane</keyword>
<dbReference type="Pfam" id="PF00083">
    <property type="entry name" value="Sugar_tr"/>
    <property type="match status" value="1"/>
</dbReference>
<keyword evidence="5 8" id="KW-1133">Transmembrane helix</keyword>
<comment type="similarity">
    <text evidence="2 7">Belongs to the major facilitator superfamily. Sugar transporter (TC 2.A.1.1) family.</text>
</comment>
<feature type="transmembrane region" description="Helical" evidence="8">
    <location>
        <begin position="111"/>
        <end position="133"/>
    </location>
</feature>
<keyword evidence="11" id="KW-1185">Reference proteome</keyword>
<dbReference type="InterPro" id="IPR005829">
    <property type="entry name" value="Sugar_transporter_CS"/>
</dbReference>
<feature type="transmembrane region" description="Helical" evidence="8">
    <location>
        <begin position="145"/>
        <end position="164"/>
    </location>
</feature>
<evidence type="ECO:0000256" key="4">
    <source>
        <dbReference type="ARBA" id="ARBA00022692"/>
    </source>
</evidence>
<dbReference type="PANTHER" id="PTHR48022:SF31">
    <property type="entry name" value="HEXOSE TRANSPORTER"/>
    <property type="match status" value="1"/>
</dbReference>
<proteinExistence type="inferred from homology"/>
<dbReference type="PROSITE" id="PS50850">
    <property type="entry name" value="MFS"/>
    <property type="match status" value="1"/>
</dbReference>
<evidence type="ECO:0000256" key="6">
    <source>
        <dbReference type="ARBA" id="ARBA00023136"/>
    </source>
</evidence>
<dbReference type="AlphaFoldDB" id="A0A6A5UGE5"/>
<feature type="domain" description="Major facilitator superfamily (MFS) profile" evidence="9">
    <location>
        <begin position="18"/>
        <end position="455"/>
    </location>
</feature>
<feature type="transmembrane region" description="Helical" evidence="8">
    <location>
        <begin position="433"/>
        <end position="452"/>
    </location>
</feature>
<dbReference type="SUPFAM" id="SSF103473">
    <property type="entry name" value="MFS general substrate transporter"/>
    <property type="match status" value="1"/>
</dbReference>
<dbReference type="PROSITE" id="PS00216">
    <property type="entry name" value="SUGAR_TRANSPORT_1"/>
    <property type="match status" value="1"/>
</dbReference>
<feature type="transmembrane region" description="Helical" evidence="8">
    <location>
        <begin position="365"/>
        <end position="390"/>
    </location>
</feature>
<evidence type="ECO:0000313" key="11">
    <source>
        <dbReference type="Proteomes" id="UP000800035"/>
    </source>
</evidence>
<dbReference type="InterPro" id="IPR050360">
    <property type="entry name" value="MFS_Sugar_Transporters"/>
</dbReference>
<reference evidence="10" key="1">
    <citation type="journal article" date="2020" name="Stud. Mycol.">
        <title>101 Dothideomycetes genomes: a test case for predicting lifestyles and emergence of pathogens.</title>
        <authorList>
            <person name="Haridas S."/>
            <person name="Albert R."/>
            <person name="Binder M."/>
            <person name="Bloem J."/>
            <person name="Labutti K."/>
            <person name="Salamov A."/>
            <person name="Andreopoulos B."/>
            <person name="Baker S."/>
            <person name="Barry K."/>
            <person name="Bills G."/>
            <person name="Bluhm B."/>
            <person name="Cannon C."/>
            <person name="Castanera R."/>
            <person name="Culley D."/>
            <person name="Daum C."/>
            <person name="Ezra D."/>
            <person name="Gonzalez J."/>
            <person name="Henrissat B."/>
            <person name="Kuo A."/>
            <person name="Liang C."/>
            <person name="Lipzen A."/>
            <person name="Lutzoni F."/>
            <person name="Magnuson J."/>
            <person name="Mondo S."/>
            <person name="Nolan M."/>
            <person name="Ohm R."/>
            <person name="Pangilinan J."/>
            <person name="Park H.-J."/>
            <person name="Ramirez L."/>
            <person name="Alfaro M."/>
            <person name="Sun H."/>
            <person name="Tritt A."/>
            <person name="Yoshinaga Y."/>
            <person name="Zwiers L.-H."/>
            <person name="Turgeon B."/>
            <person name="Goodwin S."/>
            <person name="Spatafora J."/>
            <person name="Crous P."/>
            <person name="Grigoriev I."/>
        </authorList>
    </citation>
    <scope>NUCLEOTIDE SEQUENCE</scope>
    <source>
        <strain evidence="10">CBS 675.92</strain>
    </source>
</reference>
<dbReference type="FunFam" id="1.20.1250.20:FF:000134">
    <property type="entry name" value="MFS sugar transporter protein"/>
    <property type="match status" value="1"/>
</dbReference>
<protein>
    <submittedName>
        <fullName evidence="10">General substrate transporter</fullName>
    </submittedName>
</protein>
<evidence type="ECO:0000256" key="5">
    <source>
        <dbReference type="ARBA" id="ARBA00022989"/>
    </source>
</evidence>
<dbReference type="NCBIfam" id="TIGR00879">
    <property type="entry name" value="SP"/>
    <property type="match status" value="1"/>
</dbReference>
<dbReference type="InterPro" id="IPR005828">
    <property type="entry name" value="MFS_sugar_transport-like"/>
</dbReference>
<name>A0A6A5UGE5_9PLEO</name>
<sequence length="519" mass="56069">MSTTLWNTLRASPTTALVVLVCTVDSVTIAYDGSLMGSLNVMPSYTSYFTLNTTTTAVNTCATFLGAILIGPFTGKLIDWKGRKAGIYAAALINIIGAIVAAAAHNIAAFIAGRLIIGIGVGLGQTAAGTYVAETTPPAARAFALGLYFSCWAIGSLLAASISYGSSSLEPSTWAWRIPSALQAFAPLVAMIILYFLPESPRWLAYNDRQEEALDVLAKINGKSNEDIQVQVQYREIVDTMAYEKAEGRNLGFREVVRNKPNRKRLLLALSVAPLAMLTGSNIITYYFGSMLTQAGVSDPHTQLEINVILSVWQLVCAIAGSCLAERLGRRILALVSLGTCSAFFYLLAGLTAKFGTAGNQSGTYGTVAVIFLFLGAYSFGITPLTAMYAPEILSYNMRATGIALQGIAIKSCGVLVTMAFPYMLRDIGWKTYVVNASWNILMWLFIFFKWVETKDRTLEEIDGLFDDKKPQGLDLKDLKGIEGVGVDLEELGKSGGKVETAGEIDEHQTVRIMEISPH</sequence>
<feature type="transmembrane region" description="Helical" evidence="8">
    <location>
        <begin position="266"/>
        <end position="288"/>
    </location>
</feature>
<feature type="transmembrane region" description="Helical" evidence="8">
    <location>
        <begin position="308"/>
        <end position="325"/>
    </location>
</feature>
<dbReference type="PRINTS" id="PR00171">
    <property type="entry name" value="SUGRTRNSPORT"/>
</dbReference>
<evidence type="ECO:0000256" key="1">
    <source>
        <dbReference type="ARBA" id="ARBA00004141"/>
    </source>
</evidence>
<evidence type="ECO:0000259" key="9">
    <source>
        <dbReference type="PROSITE" id="PS50850"/>
    </source>
</evidence>
<evidence type="ECO:0000256" key="7">
    <source>
        <dbReference type="RuleBase" id="RU003346"/>
    </source>
</evidence>
<evidence type="ECO:0000313" key="10">
    <source>
        <dbReference type="EMBL" id="KAF1963704.1"/>
    </source>
</evidence>
<keyword evidence="3 7" id="KW-0813">Transport</keyword>
<dbReference type="PROSITE" id="PS00217">
    <property type="entry name" value="SUGAR_TRANSPORT_2"/>
    <property type="match status" value="1"/>
</dbReference>
<dbReference type="EMBL" id="ML976977">
    <property type="protein sequence ID" value="KAF1963704.1"/>
    <property type="molecule type" value="Genomic_DNA"/>
</dbReference>
<gene>
    <name evidence="10" type="ORF">CC80DRAFT_487038</name>
</gene>
<dbReference type="InterPro" id="IPR020846">
    <property type="entry name" value="MFS_dom"/>
</dbReference>
<comment type="subcellular location">
    <subcellularLocation>
        <location evidence="1">Membrane</location>
        <topology evidence="1">Multi-pass membrane protein</topology>
    </subcellularLocation>
</comment>
<dbReference type="PANTHER" id="PTHR48022">
    <property type="entry name" value="PLASTIDIC GLUCOSE TRANSPORTER 4"/>
    <property type="match status" value="1"/>
</dbReference>
<evidence type="ECO:0000256" key="8">
    <source>
        <dbReference type="SAM" id="Phobius"/>
    </source>
</evidence>
<evidence type="ECO:0000256" key="2">
    <source>
        <dbReference type="ARBA" id="ARBA00010992"/>
    </source>
</evidence>